<reference evidence="3 4" key="1">
    <citation type="submission" date="2020-08" db="EMBL/GenBank/DDBJ databases">
        <title>Genomic Encyclopedia of Type Strains, Phase III (KMG-III): the genomes of soil and plant-associated and newly described type strains.</title>
        <authorList>
            <person name="Whitman W."/>
        </authorList>
    </citation>
    <scope>NUCLEOTIDE SEQUENCE [LARGE SCALE GENOMIC DNA]</scope>
    <source>
        <strain evidence="3 4">CECT 3303</strain>
    </source>
</reference>
<gene>
    <name evidence="3" type="ORF">FHS22_002146</name>
</gene>
<evidence type="ECO:0000256" key="2">
    <source>
        <dbReference type="SAM" id="SignalP"/>
    </source>
</evidence>
<dbReference type="EMBL" id="JACHJJ010000005">
    <property type="protein sequence ID" value="MBB5962878.1"/>
    <property type="molecule type" value="Genomic_DNA"/>
</dbReference>
<evidence type="ECO:0000313" key="4">
    <source>
        <dbReference type="Proteomes" id="UP000562352"/>
    </source>
</evidence>
<evidence type="ECO:0000256" key="1">
    <source>
        <dbReference type="ARBA" id="ARBA00022729"/>
    </source>
</evidence>
<dbReference type="Proteomes" id="UP000562352">
    <property type="component" value="Unassembled WGS sequence"/>
</dbReference>
<accession>A0A841D3B4</accession>
<dbReference type="SUPFAM" id="SSF53850">
    <property type="entry name" value="Periplasmic binding protein-like II"/>
    <property type="match status" value="1"/>
</dbReference>
<keyword evidence="1 2" id="KW-0732">Signal</keyword>
<dbReference type="PROSITE" id="PS51257">
    <property type="entry name" value="PROKAR_LIPOPROTEIN"/>
    <property type="match status" value="1"/>
</dbReference>
<organism evidence="3 4">
    <name type="scientific">Planomonospora venezuelensis</name>
    <dbReference type="NCBI Taxonomy" id="1999"/>
    <lineage>
        <taxon>Bacteria</taxon>
        <taxon>Bacillati</taxon>
        <taxon>Actinomycetota</taxon>
        <taxon>Actinomycetes</taxon>
        <taxon>Streptosporangiales</taxon>
        <taxon>Streptosporangiaceae</taxon>
        <taxon>Planomonospora</taxon>
    </lineage>
</organism>
<sequence>MTVRSIAAAALLLATIAGCSAPAAPPGEDRGGKLPPVKLQAASLAEGFTSMERLVEAARKEGSLTVIALARDWVNYGEIIDSFSEEYGIKVTELEPGAGSLRQIEAAETLRPDVFDLSLEVAVANAGSFAPYKVRGWQDIPDELKDAEGSWYAAYGGYMSIGYDSRRVTAPASYADLLKPGHSVWLPGDPRQSAAAFGAVMAASLDEGAGDAGSGGKRGDRADAERGVEFFGRLKEAGNLAAAGQPPSVVLDWDFLNAARAAKETDGGPGWKVAIPGGRALGAYYVQAVSKNAPHPAAARLWQEYLLSDRGQNLFLKGYARPARMEAMRMRGTLDADLARRLPATAARPVIMTVPETDAAKAYLRREWAGTVEGS</sequence>
<dbReference type="GO" id="GO:0030976">
    <property type="term" value="F:thiamine pyrophosphate binding"/>
    <property type="evidence" value="ECO:0007669"/>
    <property type="project" value="TreeGrafter"/>
</dbReference>
<dbReference type="PANTHER" id="PTHR30006">
    <property type="entry name" value="THIAMINE-BINDING PERIPLASMIC PROTEIN-RELATED"/>
    <property type="match status" value="1"/>
</dbReference>
<dbReference type="PANTHER" id="PTHR30006:SF2">
    <property type="entry name" value="ABC TRANSPORTER SUBSTRATE-BINDING PROTEIN"/>
    <property type="match status" value="1"/>
</dbReference>
<name>A0A841D3B4_PLAVE</name>
<comment type="caution">
    <text evidence="3">The sequence shown here is derived from an EMBL/GenBank/DDBJ whole genome shotgun (WGS) entry which is preliminary data.</text>
</comment>
<proteinExistence type="predicted"/>
<evidence type="ECO:0000313" key="3">
    <source>
        <dbReference type="EMBL" id="MBB5962878.1"/>
    </source>
</evidence>
<dbReference type="GO" id="GO:0030288">
    <property type="term" value="C:outer membrane-bounded periplasmic space"/>
    <property type="evidence" value="ECO:0007669"/>
    <property type="project" value="TreeGrafter"/>
</dbReference>
<dbReference type="RefSeq" id="WP_184940599.1">
    <property type="nucleotide sequence ID" value="NZ_BAAAWZ010000001.1"/>
</dbReference>
<feature type="chain" id="PRO_5032928608" evidence="2">
    <location>
        <begin position="24"/>
        <end position="375"/>
    </location>
</feature>
<dbReference type="GO" id="GO:0030975">
    <property type="term" value="F:thiamine binding"/>
    <property type="evidence" value="ECO:0007669"/>
    <property type="project" value="TreeGrafter"/>
</dbReference>
<dbReference type="Pfam" id="PF13343">
    <property type="entry name" value="SBP_bac_6"/>
    <property type="match status" value="1"/>
</dbReference>
<dbReference type="GO" id="GO:0015888">
    <property type="term" value="P:thiamine transport"/>
    <property type="evidence" value="ECO:0007669"/>
    <property type="project" value="TreeGrafter"/>
</dbReference>
<keyword evidence="4" id="KW-1185">Reference proteome</keyword>
<feature type="signal peptide" evidence="2">
    <location>
        <begin position="1"/>
        <end position="23"/>
    </location>
</feature>
<dbReference type="AlphaFoldDB" id="A0A841D3B4"/>
<dbReference type="Gene3D" id="3.40.190.10">
    <property type="entry name" value="Periplasmic binding protein-like II"/>
    <property type="match status" value="3"/>
</dbReference>
<protein>
    <submittedName>
        <fullName evidence="3">Putative spermidine/putrescine transport system substrate-binding protein</fullName>
    </submittedName>
</protein>